<feature type="compositionally biased region" description="Low complexity" evidence="1">
    <location>
        <begin position="22"/>
        <end position="31"/>
    </location>
</feature>
<organism evidence="2">
    <name type="scientific">Arundo donax</name>
    <name type="common">Giant reed</name>
    <name type="synonym">Donax arundinaceus</name>
    <dbReference type="NCBI Taxonomy" id="35708"/>
    <lineage>
        <taxon>Eukaryota</taxon>
        <taxon>Viridiplantae</taxon>
        <taxon>Streptophyta</taxon>
        <taxon>Embryophyta</taxon>
        <taxon>Tracheophyta</taxon>
        <taxon>Spermatophyta</taxon>
        <taxon>Magnoliopsida</taxon>
        <taxon>Liliopsida</taxon>
        <taxon>Poales</taxon>
        <taxon>Poaceae</taxon>
        <taxon>PACMAD clade</taxon>
        <taxon>Arundinoideae</taxon>
        <taxon>Arundineae</taxon>
        <taxon>Arundo</taxon>
    </lineage>
</organism>
<evidence type="ECO:0000313" key="2">
    <source>
        <dbReference type="EMBL" id="JAD86554.1"/>
    </source>
</evidence>
<accession>A0A0A9DD93</accession>
<evidence type="ECO:0000256" key="1">
    <source>
        <dbReference type="SAM" id="MobiDB-lite"/>
    </source>
</evidence>
<feature type="compositionally biased region" description="Low complexity" evidence="1">
    <location>
        <begin position="76"/>
        <end position="107"/>
    </location>
</feature>
<dbReference type="EMBL" id="GBRH01211341">
    <property type="protein sequence ID" value="JAD86554.1"/>
    <property type="molecule type" value="Transcribed_RNA"/>
</dbReference>
<proteinExistence type="predicted"/>
<feature type="region of interest" description="Disordered" evidence="1">
    <location>
        <begin position="15"/>
        <end position="126"/>
    </location>
</feature>
<reference evidence="2" key="1">
    <citation type="submission" date="2014-09" db="EMBL/GenBank/DDBJ databases">
        <authorList>
            <person name="Magalhaes I.L.F."/>
            <person name="Oliveira U."/>
            <person name="Santos F.R."/>
            <person name="Vidigal T.H.D.A."/>
            <person name="Brescovit A.D."/>
            <person name="Santos A.J."/>
        </authorList>
    </citation>
    <scope>NUCLEOTIDE SEQUENCE</scope>
    <source>
        <tissue evidence="2">Shoot tissue taken approximately 20 cm above the soil surface</tissue>
    </source>
</reference>
<feature type="compositionally biased region" description="Basic residues" evidence="1">
    <location>
        <begin position="116"/>
        <end position="126"/>
    </location>
</feature>
<dbReference type="AlphaFoldDB" id="A0A0A9DD93"/>
<sequence>MFMYTHPPRAIFSTARHRRRVSASGSSTGSSERQHGQVLRRASHRSAQRQWNRCPHGRSAQYAPRGPGAISSRQIAHGAPSPAAWGSASTAACDAPPLSSPSFPTPTARSSDTTSAKRRHLAAAST</sequence>
<protein>
    <submittedName>
        <fullName evidence="2">Uncharacterized protein</fullName>
    </submittedName>
</protein>
<name>A0A0A9DD93_ARUDO</name>
<reference evidence="2" key="2">
    <citation type="journal article" date="2015" name="Data Brief">
        <title>Shoot transcriptome of the giant reed, Arundo donax.</title>
        <authorList>
            <person name="Barrero R.A."/>
            <person name="Guerrero F.D."/>
            <person name="Moolhuijzen P."/>
            <person name="Goolsby J.A."/>
            <person name="Tidwell J."/>
            <person name="Bellgard S.E."/>
            <person name="Bellgard M.I."/>
        </authorList>
    </citation>
    <scope>NUCLEOTIDE SEQUENCE</scope>
    <source>
        <tissue evidence="2">Shoot tissue taken approximately 20 cm above the soil surface</tissue>
    </source>
</reference>